<keyword evidence="2" id="KW-0963">Cytoplasm</keyword>
<evidence type="ECO:0000256" key="1">
    <source>
        <dbReference type="ARBA" id="ARBA00004496"/>
    </source>
</evidence>
<protein>
    <submittedName>
        <fullName evidence="6">Sepiapterin reductase</fullName>
    </submittedName>
</protein>
<feature type="region of interest" description="Disordered" evidence="5">
    <location>
        <begin position="248"/>
        <end position="293"/>
    </location>
</feature>
<feature type="compositionally biased region" description="Basic and acidic residues" evidence="5">
    <location>
        <begin position="323"/>
        <end position="336"/>
    </location>
</feature>
<evidence type="ECO:0000313" key="6">
    <source>
        <dbReference type="EMBL" id="OMH85455.1"/>
    </source>
</evidence>
<dbReference type="Proteomes" id="UP000188320">
    <property type="component" value="Unassembled WGS sequence"/>
</dbReference>
<dbReference type="InterPro" id="IPR002347">
    <property type="entry name" value="SDR_fam"/>
</dbReference>
<reference evidence="7" key="1">
    <citation type="submission" date="2017-01" db="EMBL/GenBank/DDBJ databases">
        <authorList>
            <person name="Wang Y."/>
            <person name="White M."/>
            <person name="Kvist S."/>
            <person name="Moncalvo J.-M."/>
        </authorList>
    </citation>
    <scope>NUCLEOTIDE SEQUENCE [LARGE SCALE GENOMIC DNA]</scope>
    <source>
        <strain evidence="7">COL-18-3</strain>
    </source>
</reference>
<dbReference type="Gene3D" id="3.40.50.720">
    <property type="entry name" value="NAD(P)-binding Rossmann-like Domain"/>
    <property type="match status" value="2"/>
</dbReference>
<dbReference type="GO" id="GO:0005737">
    <property type="term" value="C:cytoplasm"/>
    <property type="evidence" value="ECO:0007669"/>
    <property type="project" value="UniProtKB-SubCell"/>
</dbReference>
<feature type="region of interest" description="Disordered" evidence="5">
    <location>
        <begin position="195"/>
        <end position="218"/>
    </location>
</feature>
<dbReference type="GO" id="GO:0004757">
    <property type="term" value="F:sepiapterin reductase (NADP+) activity"/>
    <property type="evidence" value="ECO:0007669"/>
    <property type="project" value="TreeGrafter"/>
</dbReference>
<dbReference type="PANTHER" id="PTHR44085:SF2">
    <property type="entry name" value="SEPIAPTERIN REDUCTASE"/>
    <property type="match status" value="1"/>
</dbReference>
<comment type="caution">
    <text evidence="6">The sequence shown here is derived from an EMBL/GenBank/DDBJ whole genome shotgun (WGS) entry which is preliminary data.</text>
</comment>
<evidence type="ECO:0000256" key="5">
    <source>
        <dbReference type="SAM" id="MobiDB-lite"/>
    </source>
</evidence>
<dbReference type="InterPro" id="IPR036291">
    <property type="entry name" value="NAD(P)-bd_dom_sf"/>
</dbReference>
<dbReference type="PANTHER" id="PTHR44085">
    <property type="entry name" value="SEPIAPTERIN REDUCTASE"/>
    <property type="match status" value="1"/>
</dbReference>
<evidence type="ECO:0000256" key="3">
    <source>
        <dbReference type="ARBA" id="ARBA00022857"/>
    </source>
</evidence>
<dbReference type="OrthoDB" id="153074at2759"/>
<proteinExistence type="predicted"/>
<accession>A0A1R1PWT2</accession>
<evidence type="ECO:0000256" key="2">
    <source>
        <dbReference type="ARBA" id="ARBA00022490"/>
    </source>
</evidence>
<sequence>MHSIYVLTGASGGFGTALATAISRIQDDTTKHVILCGRQSKNLESLAFKISNPQVDTYLMGNVDFSTGYSYEINNRIIEICDHVYNQIESPCIERFVFLHNAGSVGDLSKKISEYDERTDIPEYFNVNLISFAILSSTLLKWAKSKANCYTKNIFVVQISSLLAVKAFPNWGLYAAAKAARDQFLAVMAEEELDPEDKVQEQKHEPVGEKIPGQEQAHETIISEPNTERHIGGGIIDFITSSVARFGEHPQQEQKHEHKPEHEHGTEHEQTKEQPQDHKHEQVGEKTSDQEQAHETIISELDTERHIGGGIIDFITSSVARFGEHPQHKPEHKSENATETPVQTPDLEGQLHPETENSSNENNSQAGDTINVQEKSTPPSPSPPPSPSSLPPPTVKKTSMIKCLSYAPGPLNNSMQKTVRETIGDDTQRQLYSQMATDEKLVDMEDSARKLMEILAKNEFDSGSHIDYYDC</sequence>
<feature type="compositionally biased region" description="Polar residues" evidence="5">
    <location>
        <begin position="365"/>
        <end position="374"/>
    </location>
</feature>
<keyword evidence="4" id="KW-0560">Oxidoreductase</keyword>
<dbReference type="EMBL" id="LSSK01000078">
    <property type="protein sequence ID" value="OMH85455.1"/>
    <property type="molecule type" value="Genomic_DNA"/>
</dbReference>
<name>A0A1R1PWT2_ZANCU</name>
<gene>
    <name evidence="6" type="ORF">AX774_g995</name>
</gene>
<dbReference type="InterPro" id="IPR051721">
    <property type="entry name" value="Biopterin_syn/organic_redct"/>
</dbReference>
<feature type="compositionally biased region" description="Pro residues" evidence="5">
    <location>
        <begin position="378"/>
        <end position="394"/>
    </location>
</feature>
<organism evidence="6 7">
    <name type="scientific">Zancudomyces culisetae</name>
    <name type="common">Gut fungus</name>
    <name type="synonym">Smittium culisetae</name>
    <dbReference type="NCBI Taxonomy" id="1213189"/>
    <lineage>
        <taxon>Eukaryota</taxon>
        <taxon>Fungi</taxon>
        <taxon>Fungi incertae sedis</taxon>
        <taxon>Zoopagomycota</taxon>
        <taxon>Kickxellomycotina</taxon>
        <taxon>Harpellomycetes</taxon>
        <taxon>Harpellales</taxon>
        <taxon>Legeriomycetaceae</taxon>
        <taxon>Zancudomyces</taxon>
    </lineage>
</organism>
<comment type="subcellular location">
    <subcellularLocation>
        <location evidence="1">Cytoplasm</location>
    </subcellularLocation>
</comment>
<evidence type="ECO:0000256" key="4">
    <source>
        <dbReference type="ARBA" id="ARBA00023002"/>
    </source>
</evidence>
<evidence type="ECO:0000313" key="7">
    <source>
        <dbReference type="Proteomes" id="UP000188320"/>
    </source>
</evidence>
<dbReference type="Pfam" id="PF00106">
    <property type="entry name" value="adh_short"/>
    <property type="match status" value="1"/>
</dbReference>
<feature type="region of interest" description="Disordered" evidence="5">
    <location>
        <begin position="323"/>
        <end position="396"/>
    </location>
</feature>
<dbReference type="GO" id="GO:0006729">
    <property type="term" value="P:tetrahydrobiopterin biosynthetic process"/>
    <property type="evidence" value="ECO:0007669"/>
    <property type="project" value="TreeGrafter"/>
</dbReference>
<feature type="compositionally biased region" description="Basic and acidic residues" evidence="5">
    <location>
        <begin position="196"/>
        <end position="208"/>
    </location>
</feature>
<dbReference type="SUPFAM" id="SSF51735">
    <property type="entry name" value="NAD(P)-binding Rossmann-fold domains"/>
    <property type="match status" value="1"/>
</dbReference>
<keyword evidence="7" id="KW-1185">Reference proteome</keyword>
<keyword evidence="3" id="KW-0521">NADP</keyword>
<dbReference type="AlphaFoldDB" id="A0A1R1PWT2"/>